<dbReference type="Proteomes" id="UP001163823">
    <property type="component" value="Chromosome 4"/>
</dbReference>
<gene>
    <name evidence="2" type="ORF">O6P43_010101</name>
</gene>
<dbReference type="AlphaFoldDB" id="A0AAD7PZM7"/>
<reference evidence="2" key="1">
    <citation type="journal article" date="2023" name="Science">
        <title>Elucidation of the pathway for biosynthesis of saponin adjuvants from the soapbark tree.</title>
        <authorList>
            <person name="Reed J."/>
            <person name="Orme A."/>
            <person name="El-Demerdash A."/>
            <person name="Owen C."/>
            <person name="Martin L.B.B."/>
            <person name="Misra R.C."/>
            <person name="Kikuchi S."/>
            <person name="Rejzek M."/>
            <person name="Martin A.C."/>
            <person name="Harkess A."/>
            <person name="Leebens-Mack J."/>
            <person name="Louveau T."/>
            <person name="Stephenson M.J."/>
            <person name="Osbourn A."/>
        </authorList>
    </citation>
    <scope>NUCLEOTIDE SEQUENCE</scope>
    <source>
        <strain evidence="2">S10</strain>
    </source>
</reference>
<protein>
    <submittedName>
        <fullName evidence="2">Bifunctional endo-1,4-beta-xylanase XylA-like</fullName>
    </submittedName>
</protein>
<dbReference type="EMBL" id="JARAOO010000004">
    <property type="protein sequence ID" value="KAJ7972169.1"/>
    <property type="molecule type" value="Genomic_DNA"/>
</dbReference>
<feature type="region of interest" description="Disordered" evidence="1">
    <location>
        <begin position="301"/>
        <end position="324"/>
    </location>
</feature>
<evidence type="ECO:0000256" key="1">
    <source>
        <dbReference type="SAM" id="MobiDB-lite"/>
    </source>
</evidence>
<proteinExistence type="predicted"/>
<accession>A0AAD7PZM7</accession>
<evidence type="ECO:0000313" key="2">
    <source>
        <dbReference type="EMBL" id="KAJ7972169.1"/>
    </source>
</evidence>
<comment type="caution">
    <text evidence="2">The sequence shown here is derived from an EMBL/GenBank/DDBJ whole genome shotgun (WGS) entry which is preliminary data.</text>
</comment>
<keyword evidence="3" id="KW-1185">Reference proteome</keyword>
<evidence type="ECO:0000313" key="3">
    <source>
        <dbReference type="Proteomes" id="UP001163823"/>
    </source>
</evidence>
<organism evidence="2 3">
    <name type="scientific">Quillaja saponaria</name>
    <name type="common">Soap bark tree</name>
    <dbReference type="NCBI Taxonomy" id="32244"/>
    <lineage>
        <taxon>Eukaryota</taxon>
        <taxon>Viridiplantae</taxon>
        <taxon>Streptophyta</taxon>
        <taxon>Embryophyta</taxon>
        <taxon>Tracheophyta</taxon>
        <taxon>Spermatophyta</taxon>
        <taxon>Magnoliopsida</taxon>
        <taxon>eudicotyledons</taxon>
        <taxon>Gunneridae</taxon>
        <taxon>Pentapetalae</taxon>
        <taxon>rosids</taxon>
        <taxon>fabids</taxon>
        <taxon>Fabales</taxon>
        <taxon>Quillajaceae</taxon>
        <taxon>Quillaja</taxon>
    </lineage>
</organism>
<dbReference type="PANTHER" id="PTHR34567">
    <property type="entry name" value="FK506-BINDING-LIKE PROTEIN"/>
    <property type="match status" value="1"/>
</dbReference>
<dbReference type="KEGG" id="qsa:O6P43_010101"/>
<feature type="compositionally biased region" description="Polar residues" evidence="1">
    <location>
        <begin position="301"/>
        <end position="311"/>
    </location>
</feature>
<sequence length="343" mass="40182">MSNWRQHHHHQQQLQRASNYRGILGARPQNWKPPLEYHWQATVPLWEKKFCREVGSISWRKILEAKKFMFLYDNVVQWDDSAAKEAFDNAKRRFWEEINGIHCKIPLPDPELYLDDIDWDSNVDSELLLDLDNEQPMSPTEGDKDENVVIFGDSLPMINQSIPCTGWSDDEGNKDENIHSLDDPRLLSRYQSIPCTEWGDDDVEGDASKTTNAFPDPQSGNFIINTGVNSWGQDYAGDYTPPKEYEWGKHWNKFRDSYQKKQYGSEWKNKDDRKNGEHWGRWNGNDIRETPAWQNMSRYKTSRFHNGNDGQMSREGWRNHGGRKRENFVLEKPCVDNLPAAST</sequence>
<name>A0AAD7PZM7_QUISA</name>
<dbReference type="PANTHER" id="PTHR34567:SF3">
    <property type="entry name" value="FK506-BINDING-LIKE PROTEIN"/>
    <property type="match status" value="1"/>
</dbReference>